<dbReference type="InterPro" id="IPR033704">
    <property type="entry name" value="dUTPase_trimeric"/>
</dbReference>
<dbReference type="GO" id="GO:0006226">
    <property type="term" value="P:dUMP biosynthetic process"/>
    <property type="evidence" value="ECO:0007669"/>
    <property type="project" value="InterPro"/>
</dbReference>
<dbReference type="KEGG" id="vg:8683573"/>
<dbReference type="RefSeq" id="YP_003358280.1">
    <property type="nucleotide sequence ID" value="NC_013668.3"/>
</dbReference>
<keyword evidence="3 6" id="KW-0378">Hydrolase</keyword>
<dbReference type="EMBL" id="MW580854">
    <property type="protein sequence ID" value="QRM16955.1"/>
    <property type="molecule type" value="Genomic_DNA"/>
</dbReference>
<evidence type="ECO:0000256" key="4">
    <source>
        <dbReference type="ARBA" id="ARBA00023080"/>
    </source>
</evidence>
<reference evidence="8" key="4">
    <citation type="submission" date="2021-02" db="EMBL/GenBank/DDBJ databases">
        <authorList>
            <person name="Vanderplasschen A.F.C."/>
            <person name="Davison A.J."/>
        </authorList>
    </citation>
    <scope>NUCLEOTIDE SEQUENCE</scope>
    <source>
        <strain evidence="8">500138</strain>
        <strain evidence="9">DK-200249</strain>
        <strain evidence="10">DK-205223-2</strain>
        <strain evidence="11">DK-206116-1</strain>
        <strain evidence="12">HVA 486123</strain>
        <strain evidence="13">UK N080</strain>
    </source>
</reference>
<dbReference type="GeneID" id="8683437"/>
<evidence type="ECO:0000256" key="3">
    <source>
        <dbReference type="ARBA" id="ARBA00022801"/>
    </source>
</evidence>
<dbReference type="NCBIfam" id="TIGR00576">
    <property type="entry name" value="dut"/>
    <property type="match status" value="1"/>
</dbReference>
<dbReference type="InterPro" id="IPR036157">
    <property type="entry name" value="dUTPase-like_sf"/>
</dbReference>
<evidence type="ECO:0000259" key="5">
    <source>
        <dbReference type="Pfam" id="PF00692"/>
    </source>
</evidence>
<dbReference type="EMBL" id="FJ940765">
    <property type="protein sequence ID" value="ADA57768.1"/>
    <property type="molecule type" value="Genomic_DNA"/>
</dbReference>
<dbReference type="EMBL" id="MW580853">
    <property type="protein sequence ID" value="QRM16949.1"/>
    <property type="molecule type" value="Genomic_DNA"/>
</dbReference>
<dbReference type="EMBL" id="MW580849">
    <property type="protein sequence ID" value="QRM16302.1"/>
    <property type="molecule type" value="Genomic_DNA"/>
</dbReference>
<dbReference type="EMBL" id="MW580852">
    <property type="protein sequence ID" value="QRM16694.1"/>
    <property type="molecule type" value="Genomic_DNA"/>
</dbReference>
<dbReference type="GO" id="GO:0004170">
    <property type="term" value="F:dUTP diphosphatase activity"/>
    <property type="evidence" value="ECO:0007669"/>
    <property type="project" value="UniProtKB-EC"/>
</dbReference>
<accession>A0A1J0REV3</accession>
<dbReference type="GO" id="GO:0046081">
    <property type="term" value="P:dUTP catabolic process"/>
    <property type="evidence" value="ECO:0007669"/>
    <property type="project" value="InterPro"/>
</dbReference>
<dbReference type="OrthoDB" id="12539at10239"/>
<protein>
    <recommendedName>
        <fullName evidence="2">dUTP diphosphatase</fullName>
        <ecNumber evidence="2">3.6.1.23</ecNumber>
    </recommendedName>
</protein>
<dbReference type="InterPro" id="IPR029054">
    <property type="entry name" value="dUTPase-like"/>
</dbReference>
<reference evidence="6" key="2">
    <citation type="submission" date="2012-05" db="EMBL/GenBank/DDBJ databases">
        <authorList>
            <person name="van Beurden S.J."/>
            <person name="Gatherer D."/>
            <person name="Tuzi K."/>
            <person name="Herzyk P."/>
            <person name="Galbraith J."/>
            <person name="Peeters B.P.H."/>
            <person name="Rottier P.J.M."/>
            <person name="Engelsma M.Y."/>
            <person name="Davison A.J."/>
        </authorList>
    </citation>
    <scope>NUCLEOTIDE SEQUENCE</scope>
    <source>
        <strain evidence="6">500138</strain>
    </source>
</reference>
<evidence type="ECO:0000313" key="9">
    <source>
        <dbReference type="EMBL" id="QRM16561.1"/>
    </source>
</evidence>
<gene>
    <name evidence="8" type="primary">ORF5</name>
    <name evidence="6" type="ORF">AngHV1_ORF5_1</name>
    <name evidence="7" type="ORF">AngHV1_ORF5_2</name>
</gene>
<dbReference type="Pfam" id="PF00692">
    <property type="entry name" value="dUTPase"/>
    <property type="match status" value="1"/>
</dbReference>
<dbReference type="EMBL" id="MW580851">
    <property type="protein sequence ID" value="QRM16687.1"/>
    <property type="molecule type" value="Genomic_DNA"/>
</dbReference>
<reference evidence="6 14" key="1">
    <citation type="journal article" date="2010" name="J. Gen. Virol.">
        <title>Complete genome sequence and taxonomic position of anguillid herpesvirus 1.</title>
        <authorList>
            <person name="van Beurden S.J."/>
            <person name="Bossers A."/>
            <person name="Voorbergen-Laarman M.H."/>
            <person name="Haenen O.L."/>
            <person name="Peters S."/>
            <person name="Abma-Henkens M.H."/>
            <person name="Peeters B.P."/>
            <person name="Rottier P.J."/>
            <person name="Engelsma M.Y."/>
        </authorList>
    </citation>
    <scope>NUCLEOTIDE SEQUENCE [LARGE SCALE GENOMIC DNA]</scope>
    <source>
        <strain evidence="6">500138</strain>
        <strain evidence="14">Isolate Anguilla anguilla/Netherlands/500138/1998</strain>
    </source>
</reference>
<dbReference type="Proteomes" id="UP000011239">
    <property type="component" value="Segment"/>
</dbReference>
<dbReference type="GO" id="GO:0000287">
    <property type="term" value="F:magnesium ion binding"/>
    <property type="evidence" value="ECO:0007669"/>
    <property type="project" value="InterPro"/>
</dbReference>
<dbReference type="PANTHER" id="PTHR11241">
    <property type="entry name" value="DEOXYURIDINE 5'-TRIPHOSPHATE NUCLEOTIDOHYDROLASE"/>
    <property type="match status" value="1"/>
</dbReference>
<dbReference type="EMBL" id="FJ940765">
    <property type="protein sequence ID" value="ADA57904.1"/>
    <property type="molecule type" value="Genomic_DNA"/>
</dbReference>
<reference evidence="8" key="3">
    <citation type="journal article" date="2021" name="Microorganisms">
        <title>Genomes of Anguillid Herpesvirus 1 Strains Reveal Evolutionary Disparities and Low Genetic Diversity in the Genus Cyprinivirus.</title>
        <authorList>
            <person name="Donohoe O."/>
            <person name="Zhang H."/>
            <person name="Delrez N."/>
            <person name="Gao Y."/>
            <person name="Suarez N.M."/>
            <person name="Davison A.J."/>
            <person name="Vanderplasschen A."/>
        </authorList>
    </citation>
    <scope>NUCLEOTIDE SEQUENCE</scope>
    <source>
        <strain evidence="8">500138</strain>
        <strain evidence="9">DK-200249</strain>
        <strain evidence="10">DK-205223-2</strain>
        <strain evidence="11">DK-206116-1</strain>
        <strain evidence="12">HVA 486123</strain>
        <strain evidence="13">UK N080</strain>
    </source>
</reference>
<evidence type="ECO:0000256" key="2">
    <source>
        <dbReference type="ARBA" id="ARBA00012379"/>
    </source>
</evidence>
<evidence type="ECO:0000313" key="7">
    <source>
        <dbReference type="EMBL" id="ADA57904.1"/>
    </source>
</evidence>
<keyword evidence="14" id="KW-1185">Reference proteome</keyword>
<feature type="domain" description="dUTPase-like" evidence="5">
    <location>
        <begin position="38"/>
        <end position="167"/>
    </location>
</feature>
<dbReference type="GeneID" id="8683573"/>
<evidence type="ECO:0000313" key="14">
    <source>
        <dbReference type="Proteomes" id="UP000011239"/>
    </source>
</evidence>
<dbReference type="EMBL" id="MW580855">
    <property type="protein sequence ID" value="QRM17086.1"/>
    <property type="molecule type" value="Genomic_DNA"/>
</dbReference>
<dbReference type="Gene3D" id="2.70.40.10">
    <property type="match status" value="1"/>
</dbReference>
<proteinExistence type="inferred from homology"/>
<dbReference type="PANTHER" id="PTHR11241:SF0">
    <property type="entry name" value="DEOXYURIDINE 5'-TRIPHOSPHATE NUCLEOTIDOHYDROLASE"/>
    <property type="match status" value="1"/>
</dbReference>
<sequence length="168" mass="18182">MEPASGIIDTFGGPAPKRFKTEHADRVFFVKMKCAKDEAVIPTRGSDGAAGLDVYVLGTTVLHPGITQRFQTGVRVGIPKGFYGRMTDRSGNALKGIRITGVIDSDYTGELMVIAVNVSPLPIQINHHDRLAQLIIEPCLMTDPMELNEWPRDLETARGANGFGSTGN</sequence>
<dbReference type="EMBL" id="MW580853">
    <property type="protein sequence ID" value="QRM16826.1"/>
    <property type="molecule type" value="Genomic_DNA"/>
</dbReference>
<keyword evidence="4" id="KW-0546">Nucleotide metabolism</keyword>
<dbReference type="CDD" id="cd07557">
    <property type="entry name" value="trimeric_dUTPase"/>
    <property type="match status" value="1"/>
</dbReference>
<name>D2E856_9VIRU</name>
<evidence type="ECO:0000313" key="8">
    <source>
        <dbReference type="EMBL" id="QRM16302.1"/>
    </source>
</evidence>
<evidence type="ECO:0000313" key="6">
    <source>
        <dbReference type="EMBL" id="ADA57768.1"/>
    </source>
</evidence>
<evidence type="ECO:0000256" key="1">
    <source>
        <dbReference type="ARBA" id="ARBA00006581"/>
    </source>
</evidence>
<accession>D2E856</accession>
<dbReference type="EMBL" id="MW580849">
    <property type="protein sequence ID" value="QRM16428.1"/>
    <property type="molecule type" value="Genomic_DNA"/>
</dbReference>
<dbReference type="EMBL" id="MW580852">
    <property type="protein sequence ID" value="QRM16819.1"/>
    <property type="molecule type" value="Genomic_DNA"/>
</dbReference>
<dbReference type="KEGG" id="vg:8683437"/>
<comment type="similarity">
    <text evidence="1">Belongs to the dUTPase family.</text>
</comment>
<dbReference type="EMBL" id="MW580851">
    <property type="protein sequence ID" value="QRM16561.1"/>
    <property type="molecule type" value="Genomic_DNA"/>
</dbReference>
<evidence type="ECO:0000313" key="13">
    <source>
        <dbReference type="EMBL" id="QRM17086.1"/>
    </source>
</evidence>
<evidence type="ECO:0000313" key="11">
    <source>
        <dbReference type="EMBL" id="QRM16826.1"/>
    </source>
</evidence>
<dbReference type="EMBL" id="MW580855">
    <property type="protein sequence ID" value="QRM17210.1"/>
    <property type="molecule type" value="Genomic_DNA"/>
</dbReference>
<dbReference type="EMBL" id="MW580854">
    <property type="protein sequence ID" value="QRM17080.1"/>
    <property type="molecule type" value="Genomic_DNA"/>
</dbReference>
<dbReference type="RefSeq" id="YP_003358144.1">
    <property type="nucleotide sequence ID" value="NC_013668.3"/>
</dbReference>
<organism evidence="6 14">
    <name type="scientific">Anguillid herpesvirus 1</name>
    <dbReference type="NCBI Taxonomy" id="150286"/>
    <lineage>
        <taxon>Viruses</taxon>
        <taxon>Duplodnaviria</taxon>
        <taxon>Heunggongvirae</taxon>
        <taxon>Peploviricota</taxon>
        <taxon>Herviviricetes</taxon>
        <taxon>Herpesvirales</taxon>
        <taxon>Alloherpesviridae</taxon>
        <taxon>Cyvirus</taxon>
        <taxon>Cyvirus anguillidallo1</taxon>
    </lineage>
</organism>
<dbReference type="EC" id="3.6.1.23" evidence="2"/>
<evidence type="ECO:0000313" key="12">
    <source>
        <dbReference type="EMBL" id="QRM16955.1"/>
    </source>
</evidence>
<dbReference type="InterPro" id="IPR008181">
    <property type="entry name" value="dUTPase"/>
</dbReference>
<dbReference type="SUPFAM" id="SSF51283">
    <property type="entry name" value="dUTPase-like"/>
    <property type="match status" value="1"/>
</dbReference>
<evidence type="ECO:0000313" key="10">
    <source>
        <dbReference type="EMBL" id="QRM16694.1"/>
    </source>
</evidence>